<evidence type="ECO:0000313" key="2">
    <source>
        <dbReference type="Proteomes" id="UP000004995"/>
    </source>
</evidence>
<dbReference type="AlphaFoldDB" id="K3YNV8"/>
<dbReference type="HOGENOM" id="CLU_3411215_0_0_1"/>
<reference evidence="1" key="2">
    <citation type="submission" date="2018-08" db="UniProtKB">
        <authorList>
            <consortium name="EnsemblPlants"/>
        </authorList>
    </citation>
    <scope>IDENTIFICATION</scope>
    <source>
        <strain evidence="1">Yugu1</strain>
    </source>
</reference>
<keyword evidence="2" id="KW-1185">Reference proteome</keyword>
<protein>
    <submittedName>
        <fullName evidence="1">Uncharacterized protein</fullName>
    </submittedName>
</protein>
<organism evidence="1 2">
    <name type="scientific">Setaria italica</name>
    <name type="common">Foxtail millet</name>
    <name type="synonym">Panicum italicum</name>
    <dbReference type="NCBI Taxonomy" id="4555"/>
    <lineage>
        <taxon>Eukaryota</taxon>
        <taxon>Viridiplantae</taxon>
        <taxon>Streptophyta</taxon>
        <taxon>Embryophyta</taxon>
        <taxon>Tracheophyta</taxon>
        <taxon>Spermatophyta</taxon>
        <taxon>Magnoliopsida</taxon>
        <taxon>Liliopsida</taxon>
        <taxon>Poales</taxon>
        <taxon>Poaceae</taxon>
        <taxon>PACMAD clade</taxon>
        <taxon>Panicoideae</taxon>
        <taxon>Panicodae</taxon>
        <taxon>Paniceae</taxon>
        <taxon>Cenchrinae</taxon>
        <taxon>Setaria</taxon>
    </lineage>
</organism>
<name>K3YNV8_SETIT</name>
<dbReference type="EnsemblPlants" id="KQL00317">
    <property type="protein sequence ID" value="KQL00317"/>
    <property type="gene ID" value="SETIT_015950mg"/>
</dbReference>
<evidence type="ECO:0000313" key="1">
    <source>
        <dbReference type="EnsemblPlants" id="KQL00317"/>
    </source>
</evidence>
<proteinExistence type="predicted"/>
<dbReference type="EMBL" id="AGNK02003496">
    <property type="status" value="NOT_ANNOTATED_CDS"/>
    <property type="molecule type" value="Genomic_DNA"/>
</dbReference>
<reference evidence="2" key="1">
    <citation type="journal article" date="2012" name="Nat. Biotechnol.">
        <title>Reference genome sequence of the model plant Setaria.</title>
        <authorList>
            <person name="Bennetzen J.L."/>
            <person name="Schmutz J."/>
            <person name="Wang H."/>
            <person name="Percifield R."/>
            <person name="Hawkins J."/>
            <person name="Pontaroli A.C."/>
            <person name="Estep M."/>
            <person name="Feng L."/>
            <person name="Vaughn J.N."/>
            <person name="Grimwood J."/>
            <person name="Jenkins J."/>
            <person name="Barry K."/>
            <person name="Lindquist E."/>
            <person name="Hellsten U."/>
            <person name="Deshpande S."/>
            <person name="Wang X."/>
            <person name="Wu X."/>
            <person name="Mitros T."/>
            <person name="Triplett J."/>
            <person name="Yang X."/>
            <person name="Ye C.Y."/>
            <person name="Mauro-Herrera M."/>
            <person name="Wang L."/>
            <person name="Li P."/>
            <person name="Sharma M."/>
            <person name="Sharma R."/>
            <person name="Ronald P.C."/>
            <person name="Panaud O."/>
            <person name="Kellogg E.A."/>
            <person name="Brutnell T.P."/>
            <person name="Doust A.N."/>
            <person name="Tuskan G.A."/>
            <person name="Rokhsar D."/>
            <person name="Devos K.M."/>
        </authorList>
    </citation>
    <scope>NUCLEOTIDE SEQUENCE [LARGE SCALE GENOMIC DNA]</scope>
    <source>
        <strain evidence="2">cv. Yugu1</strain>
    </source>
</reference>
<dbReference type="Gramene" id="KQL00317">
    <property type="protein sequence ID" value="KQL00317"/>
    <property type="gene ID" value="SETIT_015950mg"/>
</dbReference>
<dbReference type="Proteomes" id="UP000004995">
    <property type="component" value="Unassembled WGS sequence"/>
</dbReference>
<sequence length="29" mass="3323">MLTLINTLGFSRPKQLDNYLIHFQVSATT</sequence>
<dbReference type="InParanoid" id="K3YNV8"/>
<accession>K3YNV8</accession>